<dbReference type="PRINTS" id="PR00839">
    <property type="entry name" value="V8PROTEASE"/>
</dbReference>
<dbReference type="EMBL" id="FOJG01000001">
    <property type="protein sequence ID" value="SEW24416.1"/>
    <property type="molecule type" value="Genomic_DNA"/>
</dbReference>
<dbReference type="Proteomes" id="UP000199310">
    <property type="component" value="Unassembled WGS sequence"/>
</dbReference>
<dbReference type="STRING" id="29529.SAMN04488122_1358"/>
<feature type="active site" description="Charge relay system" evidence="7">
    <location>
        <position position="602"/>
    </location>
</feature>
<keyword evidence="11" id="KW-1185">Reference proteome</keyword>
<evidence type="ECO:0000256" key="7">
    <source>
        <dbReference type="PROSITE-ProRule" id="PRU01240"/>
    </source>
</evidence>
<dbReference type="EC" id="3.4.21.-" evidence="8"/>
<dbReference type="GO" id="GO:0006508">
    <property type="term" value="P:proteolysis"/>
    <property type="evidence" value="ECO:0007669"/>
    <property type="project" value="UniProtKB-KW"/>
</dbReference>
<dbReference type="Gene3D" id="3.40.50.200">
    <property type="entry name" value="Peptidase S8/S53 domain"/>
    <property type="match status" value="1"/>
</dbReference>
<keyword evidence="5 7" id="KW-0378">Hydrolase</keyword>
<evidence type="ECO:0000256" key="3">
    <source>
        <dbReference type="ARBA" id="ARBA00022670"/>
    </source>
</evidence>
<dbReference type="InterPro" id="IPR050131">
    <property type="entry name" value="Peptidase_S8_subtilisin-like"/>
</dbReference>
<dbReference type="InterPro" id="IPR036852">
    <property type="entry name" value="Peptidase_S8/S53_dom_sf"/>
</dbReference>
<sequence length="939" mass="101862">MIPHWKVIQEVANRFGNRRSDFEAAERKLNALRNANQPLVQLEDNATRVQYRVARENTPVVATALERITGTADFQDKYVLDRLSEMSRAVCRILKGGAPIGTGFLVTPDILLTNHHVIESAADAEDMMAEFNYEVDPNTKALKRSAAFKLDARKFFLTSSLEVSKTALNTGLDFTLIGVNTTGNFGEALSQFPPIRLDGNLGKIIKGEACVIVQHPNGLPKKVVMKDIHFFSETGTRLVYESDTLPGSSGSPVFGLGTCEVIALHHSGLSRTDDQNRVLTRDGQLATPDTPDDQIDWIGNEGIKVSVIVSAIREASLSAEMENGRSALLRDTDIIAPQLQQALADQTVIRQGINQVVTAANKNDAVNLPIIPSSPKENTMDTPATNAISSLTPFIIAAMNKPATVAQIEAVLSLKYPPGVKLSLLTPATATPDKEALFTFTVNFSGNAHEEARELAKIPGIFYAEADLPLYLNADTANVLRKGGGPTESGFLFDDGYGTPNEDLFLKNYTVNAISKFVSGKKEEEYRRWNWLATGFDKILTPEKAPVSPHEKGIRVVQFDTGFTDHSKVIDSFDTDNDYNFLDNTDVAIDLRTVAFGKQPGHGTRTGSLLIGHQYSPAAGNGNCGLLTPDNYKLVPFRIAETVVIINRQQQLAAALDAAIAQGFDIITMSMGIPPTLTTAKLARQAYESGVIWCCAAGNSVQAVVAPAVFPGTIAVAASNPLDREWTGSSRGDTVDITAPGEDVLVPIWQETSDHPEGFAYGDGTSYATPHVAAAAAYWLAKYQDILKAPEYAGWKRVEAFRQALKDSARKSDQLPRKGFGSGILNAEKLLNTPPKAANKLKNPYDGWNESAFLNSLQGYAEIVKTYWNKLHDAIFGTKRGNQESLAAPATQLSDSARALESATFGTSVSAYESATTTTYPDLLQRFNTVQSIIENAAK</sequence>
<evidence type="ECO:0000313" key="10">
    <source>
        <dbReference type="EMBL" id="SEW24416.1"/>
    </source>
</evidence>
<dbReference type="PANTHER" id="PTHR43806">
    <property type="entry name" value="PEPTIDASE S8"/>
    <property type="match status" value="1"/>
</dbReference>
<evidence type="ECO:0000256" key="1">
    <source>
        <dbReference type="ARBA" id="ARBA00008764"/>
    </source>
</evidence>
<organism evidence="10 11">
    <name type="scientific">Chitinophaga arvensicola</name>
    <dbReference type="NCBI Taxonomy" id="29529"/>
    <lineage>
        <taxon>Bacteria</taxon>
        <taxon>Pseudomonadati</taxon>
        <taxon>Bacteroidota</taxon>
        <taxon>Chitinophagia</taxon>
        <taxon>Chitinophagales</taxon>
        <taxon>Chitinophagaceae</taxon>
        <taxon>Chitinophaga</taxon>
    </lineage>
</organism>
<evidence type="ECO:0000256" key="8">
    <source>
        <dbReference type="RuleBase" id="RU004296"/>
    </source>
</evidence>
<dbReference type="InterPro" id="IPR000209">
    <property type="entry name" value="Peptidase_S8/S53_dom"/>
</dbReference>
<dbReference type="Pfam" id="PF13365">
    <property type="entry name" value="Trypsin_2"/>
    <property type="match status" value="1"/>
</dbReference>
<keyword evidence="3 7" id="KW-0645">Protease</keyword>
<evidence type="ECO:0000259" key="9">
    <source>
        <dbReference type="Pfam" id="PF00082"/>
    </source>
</evidence>
<dbReference type="Pfam" id="PF00082">
    <property type="entry name" value="Peptidase_S8"/>
    <property type="match status" value="1"/>
</dbReference>
<feature type="active site" description="Charge relay system" evidence="7">
    <location>
        <position position="766"/>
    </location>
</feature>
<reference evidence="11" key="1">
    <citation type="submission" date="2016-10" db="EMBL/GenBank/DDBJ databases">
        <authorList>
            <person name="Varghese N."/>
            <person name="Submissions S."/>
        </authorList>
    </citation>
    <scope>NUCLEOTIDE SEQUENCE [LARGE SCALE GENOMIC DNA]</scope>
    <source>
        <strain evidence="11">DSM 3695</strain>
    </source>
</reference>
<name>A0A1I0QBJ5_9BACT</name>
<comment type="similarity">
    <text evidence="2 7">Belongs to the peptidase S8 family.</text>
</comment>
<dbReference type="GO" id="GO:0004252">
    <property type="term" value="F:serine-type endopeptidase activity"/>
    <property type="evidence" value="ECO:0007669"/>
    <property type="project" value="UniProtKB-UniRule"/>
</dbReference>
<dbReference type="PROSITE" id="PS00138">
    <property type="entry name" value="SUBTILASE_SER"/>
    <property type="match status" value="1"/>
</dbReference>
<dbReference type="InterPro" id="IPR023828">
    <property type="entry name" value="Peptidase_S8_Ser-AS"/>
</dbReference>
<accession>A0A1I0QBJ5</accession>
<dbReference type="AlphaFoldDB" id="A0A1I0QBJ5"/>
<dbReference type="InterPro" id="IPR008256">
    <property type="entry name" value="Peptidase_S1B"/>
</dbReference>
<dbReference type="RefSeq" id="WP_089892222.1">
    <property type="nucleotide sequence ID" value="NZ_FOJG01000001.1"/>
</dbReference>
<feature type="active site" description="Charge relay system" evidence="7">
    <location>
        <position position="560"/>
    </location>
</feature>
<evidence type="ECO:0000256" key="5">
    <source>
        <dbReference type="ARBA" id="ARBA00022801"/>
    </source>
</evidence>
<dbReference type="PANTHER" id="PTHR43806:SF11">
    <property type="entry name" value="CEREVISIN-RELATED"/>
    <property type="match status" value="1"/>
</dbReference>
<dbReference type="InterPro" id="IPR009003">
    <property type="entry name" value="Peptidase_S1_PA"/>
</dbReference>
<evidence type="ECO:0000256" key="6">
    <source>
        <dbReference type="ARBA" id="ARBA00022825"/>
    </source>
</evidence>
<dbReference type="Gene3D" id="2.40.10.10">
    <property type="entry name" value="Trypsin-like serine proteases"/>
    <property type="match status" value="2"/>
</dbReference>
<evidence type="ECO:0000313" key="11">
    <source>
        <dbReference type="Proteomes" id="UP000199310"/>
    </source>
</evidence>
<evidence type="ECO:0000256" key="2">
    <source>
        <dbReference type="ARBA" id="ARBA00011073"/>
    </source>
</evidence>
<dbReference type="InterPro" id="IPR043504">
    <property type="entry name" value="Peptidase_S1_PA_chymotrypsin"/>
</dbReference>
<dbReference type="OrthoDB" id="9770276at2"/>
<keyword evidence="4" id="KW-0732">Signal</keyword>
<protein>
    <recommendedName>
        <fullName evidence="8">Serine protease</fullName>
        <ecNumber evidence="8">3.4.21.-</ecNumber>
    </recommendedName>
</protein>
<dbReference type="PROSITE" id="PS51892">
    <property type="entry name" value="SUBTILASE"/>
    <property type="match status" value="1"/>
</dbReference>
<evidence type="ECO:0000256" key="4">
    <source>
        <dbReference type="ARBA" id="ARBA00022729"/>
    </source>
</evidence>
<dbReference type="SUPFAM" id="SSF50494">
    <property type="entry name" value="Trypsin-like serine proteases"/>
    <property type="match status" value="1"/>
</dbReference>
<dbReference type="CDD" id="cd00306">
    <property type="entry name" value="Peptidases_S8_S53"/>
    <property type="match status" value="1"/>
</dbReference>
<comment type="similarity">
    <text evidence="1 8">Belongs to the peptidase S1B family.</text>
</comment>
<dbReference type="SUPFAM" id="SSF52743">
    <property type="entry name" value="Subtilisin-like"/>
    <property type="match status" value="1"/>
</dbReference>
<gene>
    <name evidence="10" type="ORF">SAMN04488122_1358</name>
</gene>
<keyword evidence="6 7" id="KW-0720">Serine protease</keyword>
<proteinExistence type="inferred from homology"/>
<feature type="domain" description="Peptidase S8/S53" evidence="9">
    <location>
        <begin position="552"/>
        <end position="823"/>
    </location>
</feature>